<evidence type="ECO:0000259" key="3">
    <source>
        <dbReference type="PROSITE" id="PS50041"/>
    </source>
</evidence>
<dbReference type="Pfam" id="PF00059">
    <property type="entry name" value="Lectin_C"/>
    <property type="match status" value="1"/>
</dbReference>
<dbReference type="InterPro" id="IPR016186">
    <property type="entry name" value="C-type_lectin-like/link_sf"/>
</dbReference>
<dbReference type="PROSITE" id="PS50041">
    <property type="entry name" value="C_TYPE_LECTIN_2"/>
    <property type="match status" value="1"/>
</dbReference>
<dbReference type="Proteomes" id="UP001634394">
    <property type="component" value="Unassembled WGS sequence"/>
</dbReference>
<protein>
    <recommendedName>
        <fullName evidence="3">C-type lectin domain-containing protein</fullName>
    </recommendedName>
</protein>
<feature type="chain" id="PRO_5044725287" description="C-type lectin domain-containing protein" evidence="2">
    <location>
        <begin position="25"/>
        <end position="176"/>
    </location>
</feature>
<dbReference type="InterPro" id="IPR001304">
    <property type="entry name" value="C-type_lectin-like"/>
</dbReference>
<keyword evidence="6" id="KW-1185">Reference proteome</keyword>
<keyword evidence="2" id="KW-0732">Signal</keyword>
<dbReference type="EMBL" id="JBJQND010000001">
    <property type="protein sequence ID" value="KAL3888741.1"/>
    <property type="molecule type" value="Genomic_DNA"/>
</dbReference>
<dbReference type="SUPFAM" id="SSF56436">
    <property type="entry name" value="C-type lectin-like"/>
    <property type="match status" value="1"/>
</dbReference>
<feature type="domain" description="C-type lectin" evidence="3">
    <location>
        <begin position="35"/>
        <end position="158"/>
    </location>
</feature>
<proteinExistence type="predicted"/>
<comment type="caution">
    <text evidence="4">The sequence shown here is derived from an EMBL/GenBank/DDBJ whole genome shotgun (WGS) entry which is preliminary data.</text>
</comment>
<dbReference type="PROSITE" id="PS00615">
    <property type="entry name" value="C_TYPE_LECTIN_1"/>
    <property type="match status" value="1"/>
</dbReference>
<dbReference type="AlphaFoldDB" id="A0ABD3XR84"/>
<organism evidence="4 6">
    <name type="scientific">Sinanodonta woodiana</name>
    <name type="common">Chinese pond mussel</name>
    <name type="synonym">Anodonta woodiana</name>
    <dbReference type="NCBI Taxonomy" id="1069815"/>
    <lineage>
        <taxon>Eukaryota</taxon>
        <taxon>Metazoa</taxon>
        <taxon>Spiralia</taxon>
        <taxon>Lophotrochozoa</taxon>
        <taxon>Mollusca</taxon>
        <taxon>Bivalvia</taxon>
        <taxon>Autobranchia</taxon>
        <taxon>Heteroconchia</taxon>
        <taxon>Palaeoheterodonta</taxon>
        <taxon>Unionida</taxon>
        <taxon>Unionoidea</taxon>
        <taxon>Unionidae</taxon>
        <taxon>Unioninae</taxon>
        <taxon>Sinanodonta</taxon>
    </lineage>
</organism>
<evidence type="ECO:0000313" key="4">
    <source>
        <dbReference type="EMBL" id="KAL3888741.1"/>
    </source>
</evidence>
<feature type="signal peptide" evidence="2">
    <location>
        <begin position="1"/>
        <end position="24"/>
    </location>
</feature>
<evidence type="ECO:0000256" key="1">
    <source>
        <dbReference type="ARBA" id="ARBA00023157"/>
    </source>
</evidence>
<dbReference type="Gene3D" id="3.10.100.10">
    <property type="entry name" value="Mannose-Binding Protein A, subunit A"/>
    <property type="match status" value="1"/>
</dbReference>
<dbReference type="EMBL" id="JBJQND010000001">
    <property type="protein sequence ID" value="KAL3888749.1"/>
    <property type="molecule type" value="Genomic_DNA"/>
</dbReference>
<reference evidence="4 6" key="1">
    <citation type="submission" date="2024-11" db="EMBL/GenBank/DDBJ databases">
        <title>Chromosome-level genome assembly of the freshwater bivalve Anodonta woodiana.</title>
        <authorList>
            <person name="Chen X."/>
        </authorList>
    </citation>
    <scope>NUCLEOTIDE SEQUENCE [LARGE SCALE GENOMIC DNA]</scope>
    <source>
        <strain evidence="4">MN2024</strain>
        <tissue evidence="4">Gills</tissue>
    </source>
</reference>
<dbReference type="PANTHER" id="PTHR22803">
    <property type="entry name" value="MANNOSE, PHOSPHOLIPASE, LECTIN RECEPTOR RELATED"/>
    <property type="match status" value="1"/>
</dbReference>
<dbReference type="SMART" id="SM00034">
    <property type="entry name" value="CLECT"/>
    <property type="match status" value="1"/>
</dbReference>
<accession>A0ABD3XR84</accession>
<sequence>MGNFNVFLLFLSFIAVNLPAGGDAYLYCPKGFELHGKRCYIALNMYASWAEAKEYCAVIGGKLAAIASNEEQMIISGIMTKMIGILSHHVYWLDGSDMLVEREWRWMGDHGASVPIQYSNWGPGMPDPTKERCLEIRYDWLAKWNNHHCWYLNSVMCEAKAFATDGEIIDDTLQDP</sequence>
<name>A0ABD3XR84_SINWO</name>
<keyword evidence="1" id="KW-1015">Disulfide bond</keyword>
<dbReference type="InterPro" id="IPR016187">
    <property type="entry name" value="CTDL_fold"/>
</dbReference>
<dbReference type="InterPro" id="IPR018378">
    <property type="entry name" value="C-type_lectin_CS"/>
</dbReference>
<dbReference type="InterPro" id="IPR050111">
    <property type="entry name" value="C-type_lectin/snaclec_domain"/>
</dbReference>
<dbReference type="CDD" id="cd00037">
    <property type="entry name" value="CLECT"/>
    <property type="match status" value="1"/>
</dbReference>
<gene>
    <name evidence="4" type="ORF">ACJMK2_001101</name>
    <name evidence="5" type="ORF">ACJMK2_001109</name>
</gene>
<evidence type="ECO:0000256" key="2">
    <source>
        <dbReference type="SAM" id="SignalP"/>
    </source>
</evidence>
<evidence type="ECO:0000313" key="5">
    <source>
        <dbReference type="EMBL" id="KAL3888749.1"/>
    </source>
</evidence>
<evidence type="ECO:0000313" key="6">
    <source>
        <dbReference type="Proteomes" id="UP001634394"/>
    </source>
</evidence>